<name>A0A6J7DF27_9ZZZZ</name>
<feature type="domain" description="DUF1972" evidence="1">
    <location>
        <begin position="112"/>
        <end position="176"/>
    </location>
</feature>
<dbReference type="Gene3D" id="3.40.50.2000">
    <property type="entry name" value="Glycogen Phosphorylase B"/>
    <property type="match status" value="2"/>
</dbReference>
<organism evidence="4">
    <name type="scientific">freshwater metagenome</name>
    <dbReference type="NCBI Taxonomy" id="449393"/>
    <lineage>
        <taxon>unclassified sequences</taxon>
        <taxon>metagenomes</taxon>
        <taxon>ecological metagenomes</taxon>
    </lineage>
</organism>
<dbReference type="Pfam" id="PF09314">
    <property type="entry name" value="DUF1972"/>
    <property type="match status" value="2"/>
</dbReference>
<dbReference type="AlphaFoldDB" id="A0A6J7DF27"/>
<dbReference type="InterPro" id="IPR015393">
    <property type="entry name" value="DUF1972"/>
</dbReference>
<dbReference type="SUPFAM" id="SSF53756">
    <property type="entry name" value="UDP-Glycosyltransferase/glycogen phosphorylase"/>
    <property type="match status" value="1"/>
</dbReference>
<proteinExistence type="predicted"/>
<dbReference type="EMBL" id="CAEZXX010000038">
    <property type="protein sequence ID" value="CAB4703656.1"/>
    <property type="molecule type" value="Genomic_DNA"/>
</dbReference>
<protein>
    <submittedName>
        <fullName evidence="4">Unannotated protein</fullName>
    </submittedName>
</protein>
<sequence>MAAYAGRTQIAPHMIWIIGSRGIPARYGGFETLAEHLAIGLGERGLDVCVIGTNDQTQQRSAIARLLKRFGLHAAATPILTWTSRPRVQRGDSVLVLNPVNVWTALWLQRRGARVVLHMDGMEHLRSKWGPVARSVHRLARRTAIRSSLTLIADSREIQRIFLDEFGRETEYVAYGGCDRAEADGTHRWTPDRAGDHYLVMARPEPENQVLEICQAFANTETDARLIVLGGPNRPNDYWRRIELTAASDPRIELLGPIWDRGRLCELMMTARVYIHGHTVGGTNPSLVDVLSHGTPVLAHDNAFNRAVAHVHGTYWSDSAGLTARLRNPPAWSADMSPPVPTDLDWRQVTARYIAALDRVPSDTTQFTRQRGSGTRYRH</sequence>
<accession>A0A6J7DF27</accession>
<reference evidence="4" key="1">
    <citation type="submission" date="2020-05" db="EMBL/GenBank/DDBJ databases">
        <authorList>
            <person name="Chiriac C."/>
            <person name="Salcher M."/>
            <person name="Ghai R."/>
            <person name="Kavagutti S V."/>
        </authorList>
    </citation>
    <scope>NUCLEOTIDE SEQUENCE</scope>
</reference>
<dbReference type="EMBL" id="CAEZYY010000022">
    <property type="protein sequence ID" value="CAB4760179.1"/>
    <property type="molecule type" value="Genomic_DNA"/>
</dbReference>
<dbReference type="Pfam" id="PF13692">
    <property type="entry name" value="Glyco_trans_1_4"/>
    <property type="match status" value="1"/>
</dbReference>
<evidence type="ECO:0000259" key="1">
    <source>
        <dbReference type="Pfam" id="PF09314"/>
    </source>
</evidence>
<feature type="domain" description="DUF1972" evidence="1">
    <location>
        <begin position="14"/>
        <end position="57"/>
    </location>
</feature>
<gene>
    <name evidence="2" type="ORF">UFOPK2602_00734</name>
    <name evidence="3" type="ORF">UFOPK2806_01597</name>
    <name evidence="4" type="ORF">UFOPK3417_00677</name>
</gene>
<evidence type="ECO:0000313" key="4">
    <source>
        <dbReference type="EMBL" id="CAB4869622.1"/>
    </source>
</evidence>
<evidence type="ECO:0000313" key="2">
    <source>
        <dbReference type="EMBL" id="CAB4703656.1"/>
    </source>
</evidence>
<evidence type="ECO:0000313" key="3">
    <source>
        <dbReference type="EMBL" id="CAB4760179.1"/>
    </source>
</evidence>
<dbReference type="EMBL" id="CAFBLR010000047">
    <property type="protein sequence ID" value="CAB4869622.1"/>
    <property type="molecule type" value="Genomic_DNA"/>
</dbReference>